<keyword evidence="17" id="KW-1185">Reference proteome</keyword>
<comment type="pathway">
    <text evidence="3">Sphingolipid metabolism.</text>
</comment>
<evidence type="ECO:0000256" key="3">
    <source>
        <dbReference type="ARBA" id="ARBA00004991"/>
    </source>
</evidence>
<keyword evidence="7" id="KW-0808">Transferase</keyword>
<accession>A0A0D2MDY1</accession>
<evidence type="ECO:0000256" key="1">
    <source>
        <dbReference type="ARBA" id="ARBA00004141"/>
    </source>
</evidence>
<evidence type="ECO:0000256" key="15">
    <source>
        <dbReference type="SAM" id="Phobius"/>
    </source>
</evidence>
<dbReference type="Gene3D" id="3.40.50.150">
    <property type="entry name" value="Vaccinia Virus protein VP39"/>
    <property type="match status" value="1"/>
</dbReference>
<evidence type="ECO:0000256" key="11">
    <source>
        <dbReference type="ARBA" id="ARBA00022989"/>
    </source>
</evidence>
<evidence type="ECO:0000256" key="10">
    <source>
        <dbReference type="ARBA" id="ARBA00022919"/>
    </source>
</evidence>
<dbReference type="GO" id="GO:0032259">
    <property type="term" value="P:methylation"/>
    <property type="evidence" value="ECO:0007669"/>
    <property type="project" value="UniProtKB-KW"/>
</dbReference>
<comment type="subcellular location">
    <subcellularLocation>
        <location evidence="1">Membrane</location>
        <topology evidence="1">Multi-pass membrane protein</topology>
    </subcellularLocation>
</comment>
<name>A0A0D2MDY1_HYPSF</name>
<dbReference type="OrthoDB" id="412182at2759"/>
<keyword evidence="8" id="KW-0949">S-adenosyl-L-methionine</keyword>
<feature type="transmembrane region" description="Helical" evidence="15">
    <location>
        <begin position="32"/>
        <end position="52"/>
    </location>
</feature>
<dbReference type="InterPro" id="IPR052290">
    <property type="entry name" value="Sphingo_C9-MT"/>
</dbReference>
<keyword evidence="5" id="KW-0444">Lipid biosynthesis</keyword>
<dbReference type="EMBL" id="KN817555">
    <property type="protein sequence ID" value="KJA21743.1"/>
    <property type="molecule type" value="Genomic_DNA"/>
</dbReference>
<dbReference type="InterPro" id="IPR029063">
    <property type="entry name" value="SAM-dependent_MTases_sf"/>
</dbReference>
<dbReference type="GO" id="GO:0008168">
    <property type="term" value="F:methyltransferase activity"/>
    <property type="evidence" value="ECO:0007669"/>
    <property type="project" value="UniProtKB-KW"/>
</dbReference>
<dbReference type="Pfam" id="PF02353">
    <property type="entry name" value="CMAS"/>
    <property type="match status" value="1"/>
</dbReference>
<reference evidence="17" key="1">
    <citation type="submission" date="2014-04" db="EMBL/GenBank/DDBJ databases">
        <title>Evolutionary Origins and Diversification of the Mycorrhizal Mutualists.</title>
        <authorList>
            <consortium name="DOE Joint Genome Institute"/>
            <consortium name="Mycorrhizal Genomics Consortium"/>
            <person name="Kohler A."/>
            <person name="Kuo A."/>
            <person name="Nagy L.G."/>
            <person name="Floudas D."/>
            <person name="Copeland A."/>
            <person name="Barry K.W."/>
            <person name="Cichocki N."/>
            <person name="Veneault-Fourrey C."/>
            <person name="LaButti K."/>
            <person name="Lindquist E.A."/>
            <person name="Lipzen A."/>
            <person name="Lundell T."/>
            <person name="Morin E."/>
            <person name="Murat C."/>
            <person name="Riley R."/>
            <person name="Ohm R."/>
            <person name="Sun H."/>
            <person name="Tunlid A."/>
            <person name="Henrissat B."/>
            <person name="Grigoriev I.V."/>
            <person name="Hibbett D.S."/>
            <person name="Martin F."/>
        </authorList>
    </citation>
    <scope>NUCLEOTIDE SEQUENCE [LARGE SCALE GENOMIC DNA]</scope>
    <source>
        <strain evidence="17">FD-334 SS-4</strain>
    </source>
</reference>
<comment type="similarity">
    <text evidence="4">Belongs to the CFA/CMAS family.</text>
</comment>
<dbReference type="CDD" id="cd02440">
    <property type="entry name" value="AdoMet_MTases"/>
    <property type="match status" value="1"/>
</dbReference>
<evidence type="ECO:0000256" key="6">
    <source>
        <dbReference type="ARBA" id="ARBA00022603"/>
    </source>
</evidence>
<keyword evidence="10" id="KW-0746">Sphingolipid metabolism</keyword>
<evidence type="ECO:0000313" key="16">
    <source>
        <dbReference type="EMBL" id="KJA21743.1"/>
    </source>
</evidence>
<evidence type="ECO:0000256" key="13">
    <source>
        <dbReference type="ARBA" id="ARBA00023136"/>
    </source>
</evidence>
<gene>
    <name evidence="16" type="ORF">HYPSUDRAFT_202658</name>
</gene>
<dbReference type="EC" id="2.1.1.317" evidence="14"/>
<dbReference type="PANTHER" id="PTHR45197:SF1">
    <property type="entry name" value="SPHINGOLIPID C9-METHYLTRANSFERASE A-RELATED"/>
    <property type="match status" value="1"/>
</dbReference>
<evidence type="ECO:0000256" key="2">
    <source>
        <dbReference type="ARBA" id="ARBA00004760"/>
    </source>
</evidence>
<proteinExistence type="inferred from homology"/>
<evidence type="ECO:0000256" key="4">
    <source>
        <dbReference type="ARBA" id="ARBA00010815"/>
    </source>
</evidence>
<keyword evidence="13 15" id="KW-0472">Membrane</keyword>
<evidence type="ECO:0000256" key="7">
    <source>
        <dbReference type="ARBA" id="ARBA00022679"/>
    </source>
</evidence>
<dbReference type="STRING" id="945553.A0A0D2MDY1"/>
<evidence type="ECO:0000256" key="12">
    <source>
        <dbReference type="ARBA" id="ARBA00023098"/>
    </source>
</evidence>
<dbReference type="PANTHER" id="PTHR45197">
    <property type="entry name" value="SYNTHASE, PUTATIVE (AFU_ORTHOLOGUE AFUA_7G04190)-RELATED"/>
    <property type="match status" value="1"/>
</dbReference>
<dbReference type="GO" id="GO:0016020">
    <property type="term" value="C:membrane"/>
    <property type="evidence" value="ECO:0007669"/>
    <property type="project" value="UniProtKB-SubCell"/>
</dbReference>
<comment type="pathway">
    <text evidence="2">Lipid metabolism; sphingolipid metabolism.</text>
</comment>
<keyword evidence="9 15" id="KW-0812">Transmembrane</keyword>
<dbReference type="OMA" id="GFKTWLF"/>
<evidence type="ECO:0000256" key="5">
    <source>
        <dbReference type="ARBA" id="ARBA00022516"/>
    </source>
</evidence>
<evidence type="ECO:0000256" key="9">
    <source>
        <dbReference type="ARBA" id="ARBA00022692"/>
    </source>
</evidence>
<feature type="transmembrane region" description="Helical" evidence="15">
    <location>
        <begin position="59"/>
        <end position="78"/>
    </location>
</feature>
<keyword evidence="12" id="KW-0443">Lipid metabolism</keyword>
<keyword evidence="11 15" id="KW-1133">Transmembrane helix</keyword>
<organism evidence="16 17">
    <name type="scientific">Hypholoma sublateritium (strain FD-334 SS-4)</name>
    <dbReference type="NCBI Taxonomy" id="945553"/>
    <lineage>
        <taxon>Eukaryota</taxon>
        <taxon>Fungi</taxon>
        <taxon>Dikarya</taxon>
        <taxon>Basidiomycota</taxon>
        <taxon>Agaricomycotina</taxon>
        <taxon>Agaricomycetes</taxon>
        <taxon>Agaricomycetidae</taxon>
        <taxon>Agaricales</taxon>
        <taxon>Agaricineae</taxon>
        <taxon>Strophariaceae</taxon>
        <taxon>Hypholoma</taxon>
    </lineage>
</organism>
<dbReference type="Proteomes" id="UP000054270">
    <property type="component" value="Unassembled WGS sequence"/>
</dbReference>
<dbReference type="GO" id="GO:0006665">
    <property type="term" value="P:sphingolipid metabolic process"/>
    <property type="evidence" value="ECO:0007669"/>
    <property type="project" value="UniProtKB-KW"/>
</dbReference>
<sequence>MSSSSVRPTSFPAIKNAPVVGLAEGNGAFSNYHLAAALVVVPYIVKTLTPVVKYGGLKTYLFVFVLCGLPTTMAYWTLNSVYGARRNTKVVLPGKDIEEYITITDPELKKLYKGKEKIPMQVFHDAYFEGKIEFNGDVLDIMEQRHDWAKMTFTLELFKYVFTVLIPEVVVHSQAQDEEQVRGHYDRGDDFYEWFLGPRMIYTSGVVLDINRQETLEELQDNKLAIVCNKLNLQPTDKLLDIGCGWGTLVAYAAKNFGCDATGVTLAKNQTAFGTERIANNGIPPTKARILCSDYRDIPKGTKYDKIVSLEMAEHVGIRRYSQFLSEVYDMLEDDGIFVFQVAGIRPSWQYEDLIWGLFMNKYVFPGADASCSLGWVINKLEGAGFEVKNVDVLGVHYSATIYRWYLNWVANKEKVLAKYGERWYRIWVFFLAYSVITSRQGGASVFQITLHKNLNAFHRIAGVPNHASIHVKLDKEPLLVE</sequence>
<protein>
    <recommendedName>
        <fullName evidence="14">sphingolipid C(9)-methyltransferase</fullName>
        <ecNumber evidence="14">2.1.1.317</ecNumber>
    </recommendedName>
</protein>
<evidence type="ECO:0000256" key="8">
    <source>
        <dbReference type="ARBA" id="ARBA00022691"/>
    </source>
</evidence>
<keyword evidence="6" id="KW-0489">Methyltransferase</keyword>
<evidence type="ECO:0000256" key="14">
    <source>
        <dbReference type="ARBA" id="ARBA00039020"/>
    </source>
</evidence>
<dbReference type="SUPFAM" id="SSF53335">
    <property type="entry name" value="S-adenosyl-L-methionine-dependent methyltransferases"/>
    <property type="match status" value="1"/>
</dbReference>
<dbReference type="AlphaFoldDB" id="A0A0D2MDY1"/>
<evidence type="ECO:0000313" key="17">
    <source>
        <dbReference type="Proteomes" id="UP000054270"/>
    </source>
</evidence>